<evidence type="ECO:0000313" key="2">
    <source>
        <dbReference type="EMBL" id="KAL0196223.1"/>
    </source>
</evidence>
<dbReference type="AlphaFoldDB" id="A0ABD0RCF4"/>
<feature type="non-terminal residue" evidence="2">
    <location>
        <position position="1"/>
    </location>
</feature>
<keyword evidence="1" id="KW-0472">Membrane</keyword>
<feature type="transmembrane region" description="Helical" evidence="1">
    <location>
        <begin position="25"/>
        <end position="45"/>
    </location>
</feature>
<evidence type="ECO:0000313" key="3">
    <source>
        <dbReference type="Proteomes" id="UP001529510"/>
    </source>
</evidence>
<keyword evidence="1" id="KW-0812">Transmembrane</keyword>
<keyword evidence="1" id="KW-1133">Transmembrane helix</keyword>
<reference evidence="2 3" key="1">
    <citation type="submission" date="2024-05" db="EMBL/GenBank/DDBJ databases">
        <title>Genome sequencing and assembly of Indian major carp, Cirrhinus mrigala (Hamilton, 1822).</title>
        <authorList>
            <person name="Mohindra V."/>
            <person name="Chowdhury L.M."/>
            <person name="Lal K."/>
            <person name="Jena J.K."/>
        </authorList>
    </citation>
    <scope>NUCLEOTIDE SEQUENCE [LARGE SCALE GENOMIC DNA]</scope>
    <source>
        <strain evidence="2">CM1030</strain>
        <tissue evidence="2">Blood</tissue>
    </source>
</reference>
<accession>A0ABD0RCF4</accession>
<proteinExistence type="predicted"/>
<feature type="non-terminal residue" evidence="2">
    <location>
        <position position="70"/>
    </location>
</feature>
<dbReference type="EMBL" id="JAMKFB020000004">
    <property type="protein sequence ID" value="KAL0196223.1"/>
    <property type="molecule type" value="Genomic_DNA"/>
</dbReference>
<gene>
    <name evidence="2" type="ORF">M9458_009795</name>
</gene>
<name>A0ABD0RCF4_CIRMR</name>
<keyword evidence="3" id="KW-1185">Reference proteome</keyword>
<organism evidence="2 3">
    <name type="scientific">Cirrhinus mrigala</name>
    <name type="common">Mrigala</name>
    <dbReference type="NCBI Taxonomy" id="683832"/>
    <lineage>
        <taxon>Eukaryota</taxon>
        <taxon>Metazoa</taxon>
        <taxon>Chordata</taxon>
        <taxon>Craniata</taxon>
        <taxon>Vertebrata</taxon>
        <taxon>Euteleostomi</taxon>
        <taxon>Actinopterygii</taxon>
        <taxon>Neopterygii</taxon>
        <taxon>Teleostei</taxon>
        <taxon>Ostariophysi</taxon>
        <taxon>Cypriniformes</taxon>
        <taxon>Cyprinidae</taxon>
        <taxon>Labeoninae</taxon>
        <taxon>Labeonini</taxon>
        <taxon>Cirrhinus</taxon>
    </lineage>
</organism>
<protein>
    <submittedName>
        <fullName evidence="2">Uncharacterized protein</fullName>
    </submittedName>
</protein>
<dbReference type="Proteomes" id="UP001529510">
    <property type="component" value="Unassembled WGS sequence"/>
</dbReference>
<sequence>RAVIRRDDVGTKRIFPMERLRRSGNAFPCCTGPLLLLGIAVGLFYHTVTMDRDRTEFKSSQRDQRNKSAV</sequence>
<evidence type="ECO:0000256" key="1">
    <source>
        <dbReference type="SAM" id="Phobius"/>
    </source>
</evidence>
<comment type="caution">
    <text evidence="2">The sequence shown here is derived from an EMBL/GenBank/DDBJ whole genome shotgun (WGS) entry which is preliminary data.</text>
</comment>